<dbReference type="InterPro" id="IPR023393">
    <property type="entry name" value="START-like_dom_sf"/>
</dbReference>
<dbReference type="PANTHER" id="PTHR11771">
    <property type="entry name" value="LIPOXYGENASE"/>
    <property type="match status" value="1"/>
</dbReference>
<sequence length="698" mass="76956">MDEWWHVYAFMSMLPPGTDDIGAVRSFQLSSNKKTYEEKLVSRDDSEHSLRYDLVSVKPETPTLEGITTVVSMKAISDQVTEVTWCSWVEASRKTLASIKRLLEPGYESGIAALDHYLNPSGEPKLGTLSVKRTNGQSQLGLAAQQQHAQPVEGMAEIIATVMHPVKAIAGTMTVAETNPWEYDSYPVSPMPRMVKGLPRSQALSPAKVSRMVERLLEYGFSQFDMPKRKAAYPADSLDQYAAYFGGYVTPPTYTLEHWDDDTELCRQLTQGVNPMLISVVGSIEQVPKAMRSLSAQDKSIDELIADKRLFIVDYKELAGLELEPPAVFYAPIMLVYKELLEGGATRLNVVAIQLERDDGPIYTPNSATPNRYRFAKVHVACADNQVHQFIWHLGLAHLGIEPMAVAANNCLKGHPIGKLLLPHFKDTIGINFLARQTLIAETHAITAKTFSIGTQQGVEIVSKAWADYDFFGASFPEQLRARGFDRERSDDLDDYCFRDDGFLIWDALGNYTKNMVDTLYKDDAAVAADPVIQAWAKESSSPEQANIAGFPSTIASAQLLADCLRVIIWTASAMHSTLNYPQYPYTATPLNRAAALFLPMPPGDADIDEKVLLAAMPSGRIAIFQGLLSWLLSTESDSTLLGLDSVGSDYPKVHAAFQAELAQITTKIDARNKKLTDAGLPSYGYLLPANIATSINI</sequence>
<dbReference type="AlphaFoldDB" id="A0A0C2CQ24"/>
<dbReference type="Gene3D" id="3.30.530.20">
    <property type="match status" value="1"/>
</dbReference>
<evidence type="ECO:0000313" key="5">
    <source>
        <dbReference type="Proteomes" id="UP000031599"/>
    </source>
</evidence>
<dbReference type="InterPro" id="IPR000907">
    <property type="entry name" value="LipOase"/>
</dbReference>
<dbReference type="PROSITE" id="PS51393">
    <property type="entry name" value="LIPOXYGENASE_3"/>
    <property type="match status" value="1"/>
</dbReference>
<dbReference type="SUPFAM" id="SSF48484">
    <property type="entry name" value="Lipoxigenase"/>
    <property type="match status" value="1"/>
</dbReference>
<dbReference type="Gene3D" id="3.10.450.60">
    <property type="match status" value="1"/>
</dbReference>
<dbReference type="InterPro" id="IPR013819">
    <property type="entry name" value="LipOase_C"/>
</dbReference>
<dbReference type="Proteomes" id="UP000031599">
    <property type="component" value="Unassembled WGS sequence"/>
</dbReference>
<feature type="domain" description="Lipoxygenase" evidence="3">
    <location>
        <begin position="236"/>
        <end position="698"/>
    </location>
</feature>
<evidence type="ECO:0000259" key="3">
    <source>
        <dbReference type="PROSITE" id="PS51393"/>
    </source>
</evidence>
<dbReference type="SUPFAM" id="SSF55961">
    <property type="entry name" value="Bet v1-like"/>
    <property type="match status" value="1"/>
</dbReference>
<reference evidence="4 5" key="1">
    <citation type="submission" date="2014-12" db="EMBL/GenBank/DDBJ databases">
        <title>Genome assembly of Enhygromyxa salina DSM 15201.</title>
        <authorList>
            <person name="Sharma G."/>
            <person name="Subramanian S."/>
        </authorList>
    </citation>
    <scope>NUCLEOTIDE SEQUENCE [LARGE SCALE GENOMIC DNA]</scope>
    <source>
        <strain evidence="4 5">DSM 15201</strain>
    </source>
</reference>
<evidence type="ECO:0000313" key="4">
    <source>
        <dbReference type="EMBL" id="KIG13281.1"/>
    </source>
</evidence>
<name>A0A0C2CQ24_9BACT</name>
<evidence type="ECO:0000256" key="2">
    <source>
        <dbReference type="ARBA" id="ARBA00023002"/>
    </source>
</evidence>
<evidence type="ECO:0000256" key="1">
    <source>
        <dbReference type="ARBA" id="ARBA00022723"/>
    </source>
</evidence>
<protein>
    <submittedName>
        <fullName evidence="4">Arachidonate 15-lipoxygenase</fullName>
    </submittedName>
</protein>
<organism evidence="4 5">
    <name type="scientific">Enhygromyxa salina</name>
    <dbReference type="NCBI Taxonomy" id="215803"/>
    <lineage>
        <taxon>Bacteria</taxon>
        <taxon>Pseudomonadati</taxon>
        <taxon>Myxococcota</taxon>
        <taxon>Polyangia</taxon>
        <taxon>Nannocystales</taxon>
        <taxon>Nannocystaceae</taxon>
        <taxon>Enhygromyxa</taxon>
    </lineage>
</organism>
<dbReference type="Pfam" id="PF00305">
    <property type="entry name" value="Lipoxygenase"/>
    <property type="match status" value="1"/>
</dbReference>
<dbReference type="GO" id="GO:0034440">
    <property type="term" value="P:lipid oxidation"/>
    <property type="evidence" value="ECO:0007669"/>
    <property type="project" value="InterPro"/>
</dbReference>
<comment type="caution">
    <text evidence="4">The sequence shown here is derived from an EMBL/GenBank/DDBJ whole genome shotgun (WGS) entry which is preliminary data.</text>
</comment>
<dbReference type="InterPro" id="IPR036226">
    <property type="entry name" value="LipOase_C_sf"/>
</dbReference>
<dbReference type="GO" id="GO:0046872">
    <property type="term" value="F:metal ion binding"/>
    <property type="evidence" value="ECO:0007669"/>
    <property type="project" value="UniProtKB-KW"/>
</dbReference>
<accession>A0A0C2CQ24</accession>
<dbReference type="Gene3D" id="1.20.245.10">
    <property type="entry name" value="Lipoxygenase-1, Domain 5"/>
    <property type="match status" value="1"/>
</dbReference>
<dbReference type="GO" id="GO:0016702">
    <property type="term" value="F:oxidoreductase activity, acting on single donors with incorporation of molecular oxygen, incorporation of two atoms of oxygen"/>
    <property type="evidence" value="ECO:0007669"/>
    <property type="project" value="InterPro"/>
</dbReference>
<proteinExistence type="predicted"/>
<gene>
    <name evidence="4" type="ORF">DB30_00376</name>
</gene>
<keyword evidence="1" id="KW-0479">Metal-binding</keyword>
<keyword evidence="2" id="KW-0560">Oxidoreductase</keyword>
<dbReference type="EMBL" id="JMCC02000102">
    <property type="protein sequence ID" value="KIG13281.1"/>
    <property type="molecule type" value="Genomic_DNA"/>
</dbReference>